<dbReference type="Proteomes" id="UP000253472">
    <property type="component" value="Unassembled WGS sequence"/>
</dbReference>
<protein>
    <submittedName>
        <fullName evidence="2">Uncharacterized protein</fullName>
    </submittedName>
</protein>
<proteinExistence type="predicted"/>
<organism evidence="2 3">
    <name type="scientific">Candida viswanathii</name>
    <dbReference type="NCBI Taxonomy" id="5486"/>
    <lineage>
        <taxon>Eukaryota</taxon>
        <taxon>Fungi</taxon>
        <taxon>Dikarya</taxon>
        <taxon>Ascomycota</taxon>
        <taxon>Saccharomycotina</taxon>
        <taxon>Pichiomycetes</taxon>
        <taxon>Debaryomycetaceae</taxon>
        <taxon>Candida/Lodderomyces clade</taxon>
        <taxon>Candida</taxon>
    </lineage>
</organism>
<feature type="compositionally biased region" description="Basic residues" evidence="1">
    <location>
        <begin position="245"/>
        <end position="256"/>
    </location>
</feature>
<feature type="compositionally biased region" description="Polar residues" evidence="1">
    <location>
        <begin position="29"/>
        <end position="38"/>
    </location>
</feature>
<gene>
    <name evidence="2" type="ORF">Cantr_00668</name>
</gene>
<feature type="region of interest" description="Disordered" evidence="1">
    <location>
        <begin position="269"/>
        <end position="291"/>
    </location>
</feature>
<name>A0A367YGV1_9ASCO</name>
<sequence length="518" mass="56985">MPVSNELAESGPPKEPKVILQFEVNQCQSQEPNAQQFKDQMAQVEPQPVQRIPTQPRAYSQPQAQAIEPQMQQTLPQEVEDQPLAQIQYQVEDQSLAQIQPQAQEQQVKPQAEAQPAIFPAVGALFKPNRYGAPKKARKNSEDKVTSVDATSLDSVTPPLSFIVTLKLLLKPTFMVTLKLPKKQELSKTPEPPKVLPQPKPKKVSGPISLRTQAQMLKDIEDQMGYAKRALDELAVEQQSSPLSRTRKRKAQKKRSIIRQLLKDREELLNPEVVGDDDDEEEHDDENVVPDDAYTGVTADAVADVGVNPREGARGASELNDGPLENGKYDNAINIAVETADPAVSNEPDKDPAYPTGNIATSTGNPSYVYHGGNEFAHFPNHVPPKAFTHTPAFNPTTAFNPVVTFDTVTTFGPPGDAPGFGPVNGNGPTAYNGPPTNCSFFHHTAGHGMTQAGIHRRMQPALHRKCYEPKGILKWPPKPLASDDTNGAAFKRPHEDTGDDDIRDRKRVRFGDVTVWD</sequence>
<feature type="region of interest" description="Disordered" evidence="1">
    <location>
        <begin position="29"/>
        <end position="68"/>
    </location>
</feature>
<comment type="caution">
    <text evidence="2">The sequence shown here is derived from an EMBL/GenBank/DDBJ whole genome shotgun (WGS) entry which is preliminary data.</text>
</comment>
<accession>A0A367YGV1</accession>
<feature type="region of interest" description="Disordered" evidence="1">
    <location>
        <begin position="130"/>
        <end position="149"/>
    </location>
</feature>
<dbReference type="AlphaFoldDB" id="A0A367YGV1"/>
<dbReference type="STRING" id="5486.A0A367YGV1"/>
<feature type="region of interest" description="Disordered" evidence="1">
    <location>
        <begin position="304"/>
        <end position="327"/>
    </location>
</feature>
<dbReference type="EMBL" id="QLNQ01000021">
    <property type="protein sequence ID" value="RCK65104.1"/>
    <property type="molecule type" value="Genomic_DNA"/>
</dbReference>
<feature type="compositionally biased region" description="Polar residues" evidence="1">
    <location>
        <begin position="57"/>
        <end position="68"/>
    </location>
</feature>
<feature type="region of interest" description="Disordered" evidence="1">
    <location>
        <begin position="185"/>
        <end position="208"/>
    </location>
</feature>
<evidence type="ECO:0000313" key="2">
    <source>
        <dbReference type="EMBL" id="RCK65104.1"/>
    </source>
</evidence>
<evidence type="ECO:0000256" key="1">
    <source>
        <dbReference type="SAM" id="MobiDB-lite"/>
    </source>
</evidence>
<feature type="region of interest" description="Disordered" evidence="1">
    <location>
        <begin position="237"/>
        <end position="256"/>
    </location>
</feature>
<feature type="compositionally biased region" description="Acidic residues" evidence="1">
    <location>
        <begin position="274"/>
        <end position="289"/>
    </location>
</feature>
<keyword evidence="3" id="KW-1185">Reference proteome</keyword>
<feature type="compositionally biased region" description="Basic and acidic residues" evidence="1">
    <location>
        <begin position="493"/>
        <end position="505"/>
    </location>
</feature>
<reference evidence="2 3" key="1">
    <citation type="submission" date="2018-06" db="EMBL/GenBank/DDBJ databases">
        <title>Whole genome sequencing of Candida tropicalis (genome annotated by CSBL at Korea University).</title>
        <authorList>
            <person name="Ahn J."/>
        </authorList>
    </citation>
    <scope>NUCLEOTIDE SEQUENCE [LARGE SCALE GENOMIC DNA]</scope>
    <source>
        <strain evidence="2 3">ATCC 20962</strain>
    </source>
</reference>
<feature type="region of interest" description="Disordered" evidence="1">
    <location>
        <begin position="478"/>
        <end position="505"/>
    </location>
</feature>
<evidence type="ECO:0000313" key="3">
    <source>
        <dbReference type="Proteomes" id="UP000253472"/>
    </source>
</evidence>
<feature type="compositionally biased region" description="Pro residues" evidence="1">
    <location>
        <begin position="190"/>
        <end position="199"/>
    </location>
</feature>